<dbReference type="GO" id="GO:0000155">
    <property type="term" value="F:phosphorelay sensor kinase activity"/>
    <property type="evidence" value="ECO:0007669"/>
    <property type="project" value="InterPro"/>
</dbReference>
<dbReference type="PANTHER" id="PTHR42878:SF15">
    <property type="entry name" value="BACTERIOPHYTOCHROME"/>
    <property type="match status" value="1"/>
</dbReference>
<dbReference type="InterPro" id="IPR003594">
    <property type="entry name" value="HATPase_dom"/>
</dbReference>
<dbReference type="Gene3D" id="1.10.287.130">
    <property type="match status" value="1"/>
</dbReference>
<protein>
    <recommendedName>
        <fullName evidence="2">histidine kinase</fullName>
        <ecNumber evidence="2">2.7.13.3</ecNumber>
    </recommendedName>
</protein>
<sequence>MKTPASQPLPPIAYRDDPVRAVRLRVVGILMPIGALTVLVAYLAQRTSGLPPADHWALPGLAAVFALLSVLLWWRRSMLDPAITLAYMCLGAYCLISLDYQFRAYLPRYGSLSEVTYYFAVVYVLAFAAWDARRALWWAGGVAVVALLLGALRVGPLLAASFDLGIASFVGQFYGSSLFVIGMLYIVAYLKQVSAEQRLRQLEAVHQLALARYQVQAEREAKERAEAEVRELYENLEARVQQRTQQLENLNAELEAFSYSVSHYLRSPLTHIVGFSDVLRRLEGQLDAQTRRHLEIIERASWRMSEMLDALLEFSQLNRKERTPEVVDLAALIARVRADLEVEEQMQEREVVWEICELGTVVADLAMLRFVLHNLLSNALKYTRPRPVARIRVAIEETPLEWVVTVSDNGVGFDAAGRDDPFGLFQRLHPDEEFEGSGIGLANVKRLIGRHGGRVWAESEVGVGSRFCFSLPRDTSALPASQAENPDPVGASAMKER</sequence>
<evidence type="ECO:0000313" key="10">
    <source>
        <dbReference type="EMBL" id="MBB6099850.1"/>
    </source>
</evidence>
<evidence type="ECO:0000256" key="6">
    <source>
        <dbReference type="SAM" id="Coils"/>
    </source>
</evidence>
<comment type="catalytic activity">
    <reaction evidence="1">
        <text>ATP + protein L-histidine = ADP + protein N-phospho-L-histidine.</text>
        <dbReference type="EC" id="2.7.13.3"/>
    </reaction>
</comment>
<dbReference type="EMBL" id="JACHHG010000016">
    <property type="protein sequence ID" value="MBB6099850.1"/>
    <property type="molecule type" value="Genomic_DNA"/>
</dbReference>
<evidence type="ECO:0000256" key="1">
    <source>
        <dbReference type="ARBA" id="ARBA00000085"/>
    </source>
</evidence>
<dbReference type="InterPro" id="IPR050351">
    <property type="entry name" value="BphY/WalK/GraS-like"/>
</dbReference>
<dbReference type="InterPro" id="IPR003661">
    <property type="entry name" value="HisK_dim/P_dom"/>
</dbReference>
<dbReference type="SUPFAM" id="SSF55874">
    <property type="entry name" value="ATPase domain of HSP90 chaperone/DNA topoisomerase II/histidine kinase"/>
    <property type="match status" value="1"/>
</dbReference>
<dbReference type="PANTHER" id="PTHR42878">
    <property type="entry name" value="TWO-COMPONENT HISTIDINE KINASE"/>
    <property type="match status" value="1"/>
</dbReference>
<dbReference type="SUPFAM" id="SSF47384">
    <property type="entry name" value="Homodimeric domain of signal transducing histidine kinase"/>
    <property type="match status" value="1"/>
</dbReference>
<dbReference type="PROSITE" id="PS50109">
    <property type="entry name" value="HIS_KIN"/>
    <property type="match status" value="1"/>
</dbReference>
<feature type="transmembrane region" description="Helical" evidence="8">
    <location>
        <begin position="108"/>
        <end position="128"/>
    </location>
</feature>
<keyword evidence="5 10" id="KW-0418">Kinase</keyword>
<dbReference type="SMART" id="SM00387">
    <property type="entry name" value="HATPase_c"/>
    <property type="match status" value="1"/>
</dbReference>
<evidence type="ECO:0000259" key="9">
    <source>
        <dbReference type="PROSITE" id="PS50109"/>
    </source>
</evidence>
<name>A0A841I5Z4_9DEIO</name>
<evidence type="ECO:0000256" key="3">
    <source>
        <dbReference type="ARBA" id="ARBA00022553"/>
    </source>
</evidence>
<keyword evidence="3" id="KW-0597">Phosphoprotein</keyword>
<feature type="transmembrane region" description="Helical" evidence="8">
    <location>
        <begin position="135"/>
        <end position="154"/>
    </location>
</feature>
<dbReference type="GO" id="GO:0030295">
    <property type="term" value="F:protein kinase activator activity"/>
    <property type="evidence" value="ECO:0007669"/>
    <property type="project" value="TreeGrafter"/>
</dbReference>
<dbReference type="InterPro" id="IPR036890">
    <property type="entry name" value="HATPase_C_sf"/>
</dbReference>
<dbReference type="RefSeq" id="WP_183988590.1">
    <property type="nucleotide sequence ID" value="NZ_JACHHG010000016.1"/>
</dbReference>
<proteinExistence type="predicted"/>
<evidence type="ECO:0000256" key="5">
    <source>
        <dbReference type="ARBA" id="ARBA00022777"/>
    </source>
</evidence>
<dbReference type="AlphaFoldDB" id="A0A841I5Z4"/>
<keyword evidence="6" id="KW-0175">Coiled coil</keyword>
<dbReference type="Proteomes" id="UP000569951">
    <property type="component" value="Unassembled WGS sequence"/>
</dbReference>
<dbReference type="PRINTS" id="PR00344">
    <property type="entry name" value="BCTRLSENSOR"/>
</dbReference>
<dbReference type="InterPro" id="IPR004358">
    <property type="entry name" value="Sig_transdc_His_kin-like_C"/>
</dbReference>
<evidence type="ECO:0000256" key="2">
    <source>
        <dbReference type="ARBA" id="ARBA00012438"/>
    </source>
</evidence>
<dbReference type="Gene3D" id="3.30.565.10">
    <property type="entry name" value="Histidine kinase-like ATPase, C-terminal domain"/>
    <property type="match status" value="1"/>
</dbReference>
<keyword evidence="8" id="KW-0812">Transmembrane</keyword>
<organism evidence="10 11">
    <name type="scientific">Deinobacterium chartae</name>
    <dbReference type="NCBI Taxonomy" id="521158"/>
    <lineage>
        <taxon>Bacteria</taxon>
        <taxon>Thermotogati</taxon>
        <taxon>Deinococcota</taxon>
        <taxon>Deinococci</taxon>
        <taxon>Deinococcales</taxon>
        <taxon>Deinococcaceae</taxon>
        <taxon>Deinobacterium</taxon>
    </lineage>
</organism>
<keyword evidence="4" id="KW-0808">Transferase</keyword>
<keyword evidence="11" id="KW-1185">Reference proteome</keyword>
<evidence type="ECO:0000256" key="4">
    <source>
        <dbReference type="ARBA" id="ARBA00022679"/>
    </source>
</evidence>
<comment type="caution">
    <text evidence="10">The sequence shown here is derived from an EMBL/GenBank/DDBJ whole genome shotgun (WGS) entry which is preliminary data.</text>
</comment>
<evidence type="ECO:0000256" key="7">
    <source>
        <dbReference type="SAM" id="MobiDB-lite"/>
    </source>
</evidence>
<gene>
    <name evidence="10" type="ORF">HNR42_003310</name>
</gene>
<feature type="transmembrane region" description="Helical" evidence="8">
    <location>
        <begin position="24"/>
        <end position="44"/>
    </location>
</feature>
<dbReference type="Pfam" id="PF02518">
    <property type="entry name" value="HATPase_c"/>
    <property type="match status" value="1"/>
</dbReference>
<reference evidence="10 11" key="1">
    <citation type="submission" date="2020-08" db="EMBL/GenBank/DDBJ databases">
        <title>Genomic Encyclopedia of Type Strains, Phase IV (KMG-IV): sequencing the most valuable type-strain genomes for metagenomic binning, comparative biology and taxonomic classification.</title>
        <authorList>
            <person name="Goeker M."/>
        </authorList>
    </citation>
    <scope>NUCLEOTIDE SEQUENCE [LARGE SCALE GENOMIC DNA]</scope>
    <source>
        <strain evidence="10 11">DSM 21458</strain>
    </source>
</reference>
<dbReference type="SMART" id="SM00388">
    <property type="entry name" value="HisKA"/>
    <property type="match status" value="1"/>
</dbReference>
<keyword evidence="8" id="KW-1133">Transmembrane helix</keyword>
<feature type="coiled-coil region" evidence="6">
    <location>
        <begin position="208"/>
        <end position="253"/>
    </location>
</feature>
<dbReference type="Pfam" id="PF00512">
    <property type="entry name" value="HisKA"/>
    <property type="match status" value="1"/>
</dbReference>
<feature type="region of interest" description="Disordered" evidence="7">
    <location>
        <begin position="477"/>
        <end position="497"/>
    </location>
</feature>
<dbReference type="InterPro" id="IPR036097">
    <property type="entry name" value="HisK_dim/P_sf"/>
</dbReference>
<dbReference type="EC" id="2.7.13.3" evidence="2"/>
<feature type="transmembrane region" description="Helical" evidence="8">
    <location>
        <begin position="56"/>
        <end position="74"/>
    </location>
</feature>
<dbReference type="CDD" id="cd00082">
    <property type="entry name" value="HisKA"/>
    <property type="match status" value="1"/>
</dbReference>
<feature type="transmembrane region" description="Helical" evidence="8">
    <location>
        <begin position="81"/>
        <end position="102"/>
    </location>
</feature>
<accession>A0A841I5Z4</accession>
<dbReference type="FunFam" id="3.30.565.10:FF:000006">
    <property type="entry name" value="Sensor histidine kinase WalK"/>
    <property type="match status" value="1"/>
</dbReference>
<evidence type="ECO:0000313" key="11">
    <source>
        <dbReference type="Proteomes" id="UP000569951"/>
    </source>
</evidence>
<keyword evidence="8" id="KW-0472">Membrane</keyword>
<evidence type="ECO:0000256" key="8">
    <source>
        <dbReference type="SAM" id="Phobius"/>
    </source>
</evidence>
<dbReference type="InterPro" id="IPR005467">
    <property type="entry name" value="His_kinase_dom"/>
</dbReference>
<dbReference type="GO" id="GO:0007234">
    <property type="term" value="P:osmosensory signaling via phosphorelay pathway"/>
    <property type="evidence" value="ECO:0007669"/>
    <property type="project" value="TreeGrafter"/>
</dbReference>
<feature type="domain" description="Histidine kinase" evidence="9">
    <location>
        <begin position="260"/>
        <end position="475"/>
    </location>
</feature>
<dbReference type="GO" id="GO:0000156">
    <property type="term" value="F:phosphorelay response regulator activity"/>
    <property type="evidence" value="ECO:0007669"/>
    <property type="project" value="TreeGrafter"/>
</dbReference>
<feature type="transmembrane region" description="Helical" evidence="8">
    <location>
        <begin position="166"/>
        <end position="190"/>
    </location>
</feature>